<feature type="coiled-coil region" evidence="8">
    <location>
        <begin position="683"/>
        <end position="713"/>
    </location>
</feature>
<sequence>MSDPSSPAPTVLAVDVGTAVTDALTDRALDVQTVEDGAAALDGLDERPVDCVLTAAETASLTGVELAAVVTDQFALPTVVVGDVPSVLADAAGVTAVCSPTDPGGVADVVLRAVGTSESTALSEATIDALEALYELDHAGSVEAWLESVARIGCRRLGLPYGFVTRIEDGTQHVVAAVGDSDQLQAGASAPLSDAYCEHTIQSDDIVGFSDVRDVEWVSDDAVDRFGLSCYLGGRIELEGLYGTICFADERARSRSFTAEERTFVKLLTQWVRYELSQRERRAELRLKDRVMDEAAMGITVSDPDRADNPLVYVNEGFERVTGYDREAAIGRNCRFLQGENTDPETVREIREAIDAGESIITELRNYRPDGTEFWCRLQVHPVREDGEVVNFVGFQRDVTAEKEREQELVAYETAVNTAADPICRLDDEGRFRMVSDAVCALTGYDREALLGAPLATLLSDADAERTLRRVEEAAASDGAEVPSLTVGMERRDGSTVPAEARVALLTEDGDHRGTVLVARDVSDRRAHERTLTELHDVSRSLLGVERSTAVSETIAAAADEILDIEAVGVYRFDERANRLRPEGVPEATRDLVGEPPTFGPGDGIAWAVFVDGERRMYDDVTTDDDVYDQATPVRSELFIPIGDYGVLICGSTDAGAYDQRTAELADLLAATAQAAYERVERDRRLRRRERELREQNRRLERLDAVNDRIRRISHDLVGATTREEIAALVCEGLAAIDSYRLVCVGEFDHVDGRVNVNATAGAESGYLDAVSLGPGSAEPTVGAATGTEPVVHNTVADGLRSGEWQRAALNRDYRATASFPLRHNGVPYGALSVYANTAEAFDEETRDVLADFAATVAYSMAAVEQRQALLSDQQVQLVFGMAAQPTAVFAFAEALDAPVTVRRVVPRSDGGSLVYGIADGVPAVTVETCGRDSHGLDVVRATDTDEGARFELHVTGPSLGEPVADHGGTFEELHVEAGRGRLVVTFPSAKLVSEFTRLLTTQYDGVELLARREHGDGGSGAATAGFTDRQREALVVAHERGFYDWPRESTAEEVADSLGIAAPTFLEHLRRAEAKLVQRTVEHGDIGAQ</sequence>
<keyword evidence="6" id="KW-0805">Transcription regulation</keyword>
<evidence type="ECO:0000259" key="10">
    <source>
        <dbReference type="PROSITE" id="PS50113"/>
    </source>
</evidence>
<dbReference type="InterPro" id="IPR000014">
    <property type="entry name" value="PAS"/>
</dbReference>
<feature type="domain" description="PAC" evidence="10">
    <location>
        <begin position="483"/>
        <end position="534"/>
    </location>
</feature>
<evidence type="ECO:0000256" key="1">
    <source>
        <dbReference type="ARBA" id="ARBA00022630"/>
    </source>
</evidence>
<evidence type="ECO:0000256" key="5">
    <source>
        <dbReference type="ARBA" id="ARBA00022991"/>
    </source>
</evidence>
<dbReference type="Gene3D" id="3.30.450.40">
    <property type="match status" value="3"/>
</dbReference>
<dbReference type="InterPro" id="IPR035965">
    <property type="entry name" value="PAS-like_dom_sf"/>
</dbReference>
<dbReference type="InterPro" id="IPR007050">
    <property type="entry name" value="HTH_bacterioopsin"/>
</dbReference>
<gene>
    <name evidence="11" type="ORF">NDI86_05205</name>
</gene>
<keyword evidence="5" id="KW-0157">Chromophore</keyword>
<dbReference type="SMART" id="SM00086">
    <property type="entry name" value="PAC"/>
    <property type="match status" value="2"/>
</dbReference>
<keyword evidence="7" id="KW-0804">Transcription</keyword>
<dbReference type="SMART" id="SM00065">
    <property type="entry name" value="GAF"/>
    <property type="match status" value="2"/>
</dbReference>
<dbReference type="InterPro" id="IPR031803">
    <property type="entry name" value="BAT_GAF/HTH-assoc"/>
</dbReference>
<feature type="domain" description="PAC" evidence="10">
    <location>
        <begin position="360"/>
        <end position="411"/>
    </location>
</feature>
<feature type="domain" description="PAS" evidence="9">
    <location>
        <begin position="408"/>
        <end position="478"/>
    </location>
</feature>
<keyword evidence="8" id="KW-0175">Coiled coil</keyword>
<protein>
    <submittedName>
        <fullName evidence="11">PAS domain S-box protein</fullName>
    </submittedName>
</protein>
<dbReference type="PANTHER" id="PTHR47429:SF2">
    <property type="entry name" value="PROTEIN TWIN LOV 1"/>
    <property type="match status" value="1"/>
</dbReference>
<dbReference type="CDD" id="cd00130">
    <property type="entry name" value="PAS"/>
    <property type="match status" value="2"/>
</dbReference>
<evidence type="ECO:0000313" key="12">
    <source>
        <dbReference type="Proteomes" id="UP001268864"/>
    </source>
</evidence>
<evidence type="ECO:0000313" key="11">
    <source>
        <dbReference type="EMBL" id="MDS0281513.1"/>
    </source>
</evidence>
<dbReference type="Pfam" id="PF13426">
    <property type="entry name" value="PAS_9"/>
    <property type="match status" value="1"/>
</dbReference>
<accession>A0ABU2FL96</accession>
<name>A0ABU2FL96_9EURY</name>
<dbReference type="SMART" id="SM00091">
    <property type="entry name" value="PAS"/>
    <property type="match status" value="2"/>
</dbReference>
<dbReference type="Pfam" id="PF13185">
    <property type="entry name" value="GAF_2"/>
    <property type="match status" value="2"/>
</dbReference>
<evidence type="ECO:0000256" key="2">
    <source>
        <dbReference type="ARBA" id="ARBA00022643"/>
    </source>
</evidence>
<keyword evidence="12" id="KW-1185">Reference proteome</keyword>
<evidence type="ECO:0000256" key="8">
    <source>
        <dbReference type="SAM" id="Coils"/>
    </source>
</evidence>
<dbReference type="PROSITE" id="PS50112">
    <property type="entry name" value="PAS"/>
    <property type="match status" value="2"/>
</dbReference>
<dbReference type="PANTHER" id="PTHR47429">
    <property type="entry name" value="PROTEIN TWIN LOV 1"/>
    <property type="match status" value="1"/>
</dbReference>
<dbReference type="Pfam" id="PF00989">
    <property type="entry name" value="PAS"/>
    <property type="match status" value="1"/>
</dbReference>
<dbReference type="Pfam" id="PF04967">
    <property type="entry name" value="HTH_10"/>
    <property type="match status" value="1"/>
</dbReference>
<feature type="domain" description="PAS" evidence="9">
    <location>
        <begin position="284"/>
        <end position="355"/>
    </location>
</feature>
<dbReference type="SUPFAM" id="SSF52172">
    <property type="entry name" value="CheY-like"/>
    <property type="match status" value="1"/>
</dbReference>
<organism evidence="11 12">
    <name type="scientific">Haloarcula onubensis</name>
    <dbReference type="NCBI Taxonomy" id="2950539"/>
    <lineage>
        <taxon>Archaea</taxon>
        <taxon>Methanobacteriati</taxon>
        <taxon>Methanobacteriota</taxon>
        <taxon>Stenosarchaea group</taxon>
        <taxon>Halobacteria</taxon>
        <taxon>Halobacteriales</taxon>
        <taxon>Haloarculaceae</taxon>
        <taxon>Haloarcula</taxon>
    </lineage>
</organism>
<dbReference type="SUPFAM" id="SSF55785">
    <property type="entry name" value="PYP-like sensor domain (PAS domain)"/>
    <property type="match status" value="2"/>
</dbReference>
<dbReference type="Pfam" id="PF15915">
    <property type="entry name" value="BAT"/>
    <property type="match status" value="1"/>
</dbReference>
<keyword evidence="1" id="KW-0285">Flavoprotein</keyword>
<dbReference type="Proteomes" id="UP001268864">
    <property type="component" value="Unassembled WGS sequence"/>
</dbReference>
<dbReference type="InterPro" id="IPR000700">
    <property type="entry name" value="PAS-assoc_C"/>
</dbReference>
<evidence type="ECO:0000256" key="4">
    <source>
        <dbReference type="ARBA" id="ARBA00022777"/>
    </source>
</evidence>
<proteinExistence type="predicted"/>
<evidence type="ECO:0000256" key="6">
    <source>
        <dbReference type="ARBA" id="ARBA00023015"/>
    </source>
</evidence>
<dbReference type="NCBIfam" id="TIGR00229">
    <property type="entry name" value="sensory_box"/>
    <property type="match status" value="2"/>
</dbReference>
<keyword evidence="4" id="KW-0418">Kinase</keyword>
<keyword evidence="3" id="KW-0808">Transferase</keyword>
<dbReference type="EMBL" id="JAMQOS010000001">
    <property type="protein sequence ID" value="MDS0281513.1"/>
    <property type="molecule type" value="Genomic_DNA"/>
</dbReference>
<keyword evidence="2" id="KW-0288">FMN</keyword>
<dbReference type="InterPro" id="IPR013767">
    <property type="entry name" value="PAS_fold"/>
</dbReference>
<dbReference type="InterPro" id="IPR011006">
    <property type="entry name" value="CheY-like_superfamily"/>
</dbReference>
<dbReference type="PROSITE" id="PS50113">
    <property type="entry name" value="PAC"/>
    <property type="match status" value="2"/>
</dbReference>
<evidence type="ECO:0000256" key="7">
    <source>
        <dbReference type="ARBA" id="ARBA00023163"/>
    </source>
</evidence>
<dbReference type="InterPro" id="IPR029016">
    <property type="entry name" value="GAF-like_dom_sf"/>
</dbReference>
<comment type="caution">
    <text evidence="11">The sequence shown here is derived from an EMBL/GenBank/DDBJ whole genome shotgun (WGS) entry which is preliminary data.</text>
</comment>
<dbReference type="SUPFAM" id="SSF55781">
    <property type="entry name" value="GAF domain-like"/>
    <property type="match status" value="3"/>
</dbReference>
<dbReference type="Gene3D" id="3.30.450.20">
    <property type="entry name" value="PAS domain"/>
    <property type="match status" value="2"/>
</dbReference>
<reference evidence="11 12" key="1">
    <citation type="submission" date="2022-06" db="EMBL/GenBank/DDBJ databases">
        <title>Halomicroarcula sp. a new haloarchaeum isolate from saline soil.</title>
        <authorList>
            <person name="Strakova D."/>
            <person name="Galisteo C."/>
            <person name="Sanchez-Porro C."/>
            <person name="Ventosa A."/>
        </authorList>
    </citation>
    <scope>NUCLEOTIDE SEQUENCE [LARGE SCALE GENOMIC DNA]</scope>
    <source>
        <strain evidence="11 12">S3CR25-11</strain>
    </source>
</reference>
<dbReference type="RefSeq" id="WP_310899348.1">
    <property type="nucleotide sequence ID" value="NZ_JAMQOS010000001.1"/>
</dbReference>
<evidence type="ECO:0000256" key="3">
    <source>
        <dbReference type="ARBA" id="ARBA00022679"/>
    </source>
</evidence>
<evidence type="ECO:0000259" key="9">
    <source>
        <dbReference type="PROSITE" id="PS50112"/>
    </source>
</evidence>
<dbReference type="InterPro" id="IPR001610">
    <property type="entry name" value="PAC"/>
</dbReference>
<dbReference type="InterPro" id="IPR003018">
    <property type="entry name" value="GAF"/>
</dbReference>